<evidence type="ECO:0000256" key="2">
    <source>
        <dbReference type="SAM" id="MobiDB-lite"/>
    </source>
</evidence>
<dbReference type="PANTHER" id="PTHR45990">
    <property type="entry name" value="DNA REPAIR PROTEIN REV1"/>
    <property type="match status" value="1"/>
</dbReference>
<dbReference type="Pfam" id="PF00817">
    <property type="entry name" value="IMS"/>
    <property type="match status" value="1"/>
</dbReference>
<dbReference type="AlphaFoldDB" id="A0A9N9BU09"/>
<feature type="compositionally biased region" description="Basic residues" evidence="2">
    <location>
        <begin position="478"/>
        <end position="489"/>
    </location>
</feature>
<gene>
    <name evidence="4" type="ORF">POCULU_LOCUS6234</name>
</gene>
<feature type="compositionally biased region" description="Polar residues" evidence="2">
    <location>
        <begin position="351"/>
        <end position="362"/>
    </location>
</feature>
<proteinExistence type="predicted"/>
<dbReference type="OrthoDB" id="427711at2759"/>
<keyword evidence="1" id="KW-0237">DNA synthesis</keyword>
<dbReference type="Proteomes" id="UP000789572">
    <property type="component" value="Unassembled WGS sequence"/>
</dbReference>
<dbReference type="InterPro" id="IPR043128">
    <property type="entry name" value="Rev_trsase/Diguanyl_cyclase"/>
</dbReference>
<evidence type="ECO:0000256" key="1">
    <source>
        <dbReference type="ARBA" id="ARBA00022634"/>
    </source>
</evidence>
<dbReference type="InterPro" id="IPR001126">
    <property type="entry name" value="UmuC"/>
</dbReference>
<feature type="compositionally biased region" description="Basic and acidic residues" evidence="2">
    <location>
        <begin position="365"/>
        <end position="376"/>
    </location>
</feature>
<dbReference type="SUPFAM" id="SSF56672">
    <property type="entry name" value="DNA/RNA polymerases"/>
    <property type="match status" value="1"/>
</dbReference>
<feature type="domain" description="UmuC" evidence="3">
    <location>
        <begin position="1"/>
        <end position="165"/>
    </location>
</feature>
<protein>
    <submittedName>
        <fullName evidence="4">8137_t:CDS:1</fullName>
    </submittedName>
</protein>
<dbReference type="Pfam" id="PF21999">
    <property type="entry name" value="IMS_HHH_1"/>
    <property type="match status" value="1"/>
</dbReference>
<dbReference type="GO" id="GO:0003684">
    <property type="term" value="F:damaged DNA binding"/>
    <property type="evidence" value="ECO:0007669"/>
    <property type="project" value="InterPro"/>
</dbReference>
<dbReference type="GO" id="GO:0017125">
    <property type="term" value="F:deoxycytidyl transferase activity"/>
    <property type="evidence" value="ECO:0007669"/>
    <property type="project" value="TreeGrafter"/>
</dbReference>
<dbReference type="Gene3D" id="3.30.1490.100">
    <property type="entry name" value="DNA polymerase, Y-family, little finger domain"/>
    <property type="match status" value="1"/>
</dbReference>
<dbReference type="SUPFAM" id="SSF100879">
    <property type="entry name" value="Lesion bypass DNA polymerase (Y-family), little finger domain"/>
    <property type="match status" value="1"/>
</dbReference>
<keyword evidence="5" id="KW-1185">Reference proteome</keyword>
<feature type="region of interest" description="Disordered" evidence="2">
    <location>
        <begin position="442"/>
        <end position="503"/>
    </location>
</feature>
<dbReference type="GO" id="GO:0005634">
    <property type="term" value="C:nucleus"/>
    <property type="evidence" value="ECO:0007669"/>
    <property type="project" value="TreeGrafter"/>
</dbReference>
<dbReference type="GO" id="GO:0070987">
    <property type="term" value="P:error-free translesion synthesis"/>
    <property type="evidence" value="ECO:0007669"/>
    <property type="project" value="TreeGrafter"/>
</dbReference>
<dbReference type="EMBL" id="CAJVPJ010001109">
    <property type="protein sequence ID" value="CAG8575874.1"/>
    <property type="molecule type" value="Genomic_DNA"/>
</dbReference>
<feature type="compositionally biased region" description="Basic and acidic residues" evidence="2">
    <location>
        <begin position="315"/>
        <end position="336"/>
    </location>
</feature>
<dbReference type="Gene3D" id="3.40.1170.60">
    <property type="match status" value="1"/>
</dbReference>
<dbReference type="Gene3D" id="1.10.150.20">
    <property type="entry name" value="5' to 3' exonuclease, C-terminal subdomain"/>
    <property type="match status" value="1"/>
</dbReference>
<feature type="non-terminal residue" evidence="4">
    <location>
        <position position="570"/>
    </location>
</feature>
<evidence type="ECO:0000313" key="5">
    <source>
        <dbReference type="Proteomes" id="UP000789572"/>
    </source>
</evidence>
<dbReference type="Gene3D" id="3.30.70.270">
    <property type="match status" value="1"/>
</dbReference>
<dbReference type="Gene3D" id="6.10.250.1630">
    <property type="match status" value="1"/>
</dbReference>
<dbReference type="GO" id="GO:0003887">
    <property type="term" value="F:DNA-directed DNA polymerase activity"/>
    <property type="evidence" value="ECO:0007669"/>
    <property type="project" value="InterPro"/>
</dbReference>
<evidence type="ECO:0000313" key="4">
    <source>
        <dbReference type="EMBL" id="CAG8575874.1"/>
    </source>
</evidence>
<accession>A0A9N9BU09</accession>
<feature type="region of interest" description="Disordered" evidence="2">
    <location>
        <begin position="315"/>
        <end position="376"/>
    </location>
</feature>
<dbReference type="InterPro" id="IPR036775">
    <property type="entry name" value="DNA_pol_Y-fam_lit_finger_sf"/>
</dbReference>
<dbReference type="GO" id="GO:0006281">
    <property type="term" value="P:DNA repair"/>
    <property type="evidence" value="ECO:0007669"/>
    <property type="project" value="InterPro"/>
</dbReference>
<dbReference type="GO" id="GO:0042276">
    <property type="term" value="P:error-prone translesion synthesis"/>
    <property type="evidence" value="ECO:0007669"/>
    <property type="project" value="TreeGrafter"/>
</dbReference>
<name>A0A9N9BU09_9GLOM</name>
<dbReference type="PANTHER" id="PTHR45990:SF1">
    <property type="entry name" value="DNA REPAIR PROTEIN REV1"/>
    <property type="match status" value="1"/>
</dbReference>
<sequence>VGVCHAKGTSTKIDSSSEIASANYIARSYGISNGMHAGEAQKLCPNLTMIPYEFEKYHAVSLKFYEILIKHATELQAISIDEALIEVGRTVREDYGGDAEEFAMKLRKEIKSETRCDASIGIAKNILLAKMATTYAKPCGQFYIKDDYIDEFLENQNVDILPSVGSSISQRLGEKGVVTIADLRNLTMTELQTEFGPKAAEVAWGVRFENDGQVEDVNLKTKSVTLKIKLRKPEAGAPQKLLGCGDCDNFSKSKTFAYYTDSFELIWNECLVLLKQFGCSCVEIRGVGIQLQKLNNETGKTHKSLQDYFKYKSAADAEGREEQPDDSNDQRQRCYDDGSLTDDEEGHVDIISSSPGLSSPFNNDVCERSGNCERNQESLEHDMDENRLHTLQQQHPSYKEPGKYVPVVVPVKMELDDNMMIDEEPSCSQMRNESAMLKMEEDTEIDSTKYRPNEKASPCQETWNELPHPRPITANYKVSKKTANKKNRDRKTAMQKPPRWKSKIEGESRGLNLDKNGEFDRDVFDALPKDVQKEIMVEYRFHTPLKNLRPTYKEVKTESDKLTKYSSGWL</sequence>
<dbReference type="InterPro" id="IPR043502">
    <property type="entry name" value="DNA/RNA_pol_sf"/>
</dbReference>
<evidence type="ECO:0000259" key="3">
    <source>
        <dbReference type="PROSITE" id="PS50173"/>
    </source>
</evidence>
<dbReference type="InterPro" id="IPR053848">
    <property type="entry name" value="IMS_HHH_1"/>
</dbReference>
<organism evidence="4 5">
    <name type="scientific">Paraglomus occultum</name>
    <dbReference type="NCBI Taxonomy" id="144539"/>
    <lineage>
        <taxon>Eukaryota</taxon>
        <taxon>Fungi</taxon>
        <taxon>Fungi incertae sedis</taxon>
        <taxon>Mucoromycota</taxon>
        <taxon>Glomeromycotina</taxon>
        <taxon>Glomeromycetes</taxon>
        <taxon>Paraglomerales</taxon>
        <taxon>Paraglomeraceae</taxon>
        <taxon>Paraglomus</taxon>
    </lineage>
</organism>
<dbReference type="PROSITE" id="PS50173">
    <property type="entry name" value="UMUC"/>
    <property type="match status" value="1"/>
</dbReference>
<reference evidence="4" key="1">
    <citation type="submission" date="2021-06" db="EMBL/GenBank/DDBJ databases">
        <authorList>
            <person name="Kallberg Y."/>
            <person name="Tangrot J."/>
            <person name="Rosling A."/>
        </authorList>
    </citation>
    <scope>NUCLEOTIDE SEQUENCE</scope>
    <source>
        <strain evidence="4">IA702</strain>
    </source>
</reference>
<comment type="caution">
    <text evidence="4">The sequence shown here is derived from an EMBL/GenBank/DDBJ whole genome shotgun (WGS) entry which is preliminary data.</text>
</comment>